<dbReference type="GO" id="GO:0003964">
    <property type="term" value="F:RNA-directed DNA polymerase activity"/>
    <property type="evidence" value="ECO:0007669"/>
    <property type="project" value="UniProtKB-KW"/>
</dbReference>
<evidence type="ECO:0000259" key="1">
    <source>
        <dbReference type="PROSITE" id="PS50878"/>
    </source>
</evidence>
<proteinExistence type="predicted"/>
<protein>
    <submittedName>
        <fullName evidence="2">RNA-directed DNA polymerase from mobile element jockey</fullName>
    </submittedName>
</protein>
<dbReference type="CDD" id="cd01650">
    <property type="entry name" value="RT_nLTR_like"/>
    <property type="match status" value="1"/>
</dbReference>
<dbReference type="SUPFAM" id="SSF56219">
    <property type="entry name" value="DNase I-like"/>
    <property type="match status" value="1"/>
</dbReference>
<reference evidence="2" key="1">
    <citation type="journal article" date="2014" name="PLoS ONE">
        <title>Transcriptome-Based Identification of ABC Transporters in the Western Tarnished Plant Bug Lygus hesperus.</title>
        <authorList>
            <person name="Hull J.J."/>
            <person name="Chaney K."/>
            <person name="Geib S.M."/>
            <person name="Fabrick J.A."/>
            <person name="Brent C.S."/>
            <person name="Walsh D."/>
            <person name="Lavine L.C."/>
        </authorList>
    </citation>
    <scope>NUCLEOTIDE SEQUENCE</scope>
</reference>
<dbReference type="AlphaFoldDB" id="A0A0A9Z5B5"/>
<dbReference type="SUPFAM" id="SSF56672">
    <property type="entry name" value="DNA/RNA polymerases"/>
    <property type="match status" value="1"/>
</dbReference>
<dbReference type="PROSITE" id="PS50878">
    <property type="entry name" value="RT_POL"/>
    <property type="match status" value="1"/>
</dbReference>
<dbReference type="PANTHER" id="PTHR47027">
    <property type="entry name" value="REVERSE TRANSCRIPTASE DOMAIN-CONTAINING PROTEIN"/>
    <property type="match status" value="1"/>
</dbReference>
<keyword evidence="2" id="KW-0548">Nucleotidyltransferase</keyword>
<name>A0A0A9Z5B5_LYGHE</name>
<dbReference type="InterPro" id="IPR036691">
    <property type="entry name" value="Endo/exonu/phosph_ase_sf"/>
</dbReference>
<accession>A0A0A9Z5B5</accession>
<sequence length="1109" mass="127257">MWDRKISSRLRPLQESGNCRKLIILGYNICGLSRCIKLPEFITFINGFDIFVLVESHVELKYVENYSYLFPEYDVQFSPAVRVSEFGRASGGIVCGFKKALSSVGKSRIKCSFELFDGYPIILVDAQPHESTLVIIPMYMRNETWQDEYRKLSRLMDSYADHDVLLIGDSNARIGNMQVICEDLLQDSVLLECRQSKDEVINEKGKRFTDLCGNYSLVVANGRSPGDSQGEFTFVGTQGNSVIDVACLSYSRVDSVNDFRVVPQSFSDHLPIQLEMNFAVCHESHKVGCANLKINWTKNDEKYFKDKLEQRTFDEQEDIKQNLGEEIEQLVELIKLSSELGHKKSNLGSTTEFRKPWYDHESKRQKKKVLALLDLHQSSNSSFIKKLYLDERNAYNMFVRNKERCFYENMARSLGNIRYPSEFWAKAKLLRRRSRRSNTVSCNILELKEHFKGLLNLEFIGERVSWVEPWISVQELDRPFTLAELKSVIGAAKCGKAPGYDCVPFEFFKHAPENFLERLLRAFNAIYSEGCVPESFSRALIFPLKKKLNLDGLENVRGISFINSTAKLLTGMVLGRLVSFVESKELLNTCQAGFRRTYSTADNIFILKGLAEIRLSTKGQKLYSFFVDFSSAFDRVDRPSLFQKMYCLGLSSQLVRFVEALYRNTEMAVMAGGKTSEWFRSRQGLRQGCLLSPYLFAIFLNDLWEHLGGGVMVNGVKIRMLAYADDVVLLASSPSSLQGMINDLEEYCKTWNLVVNMKKSKIVVFRNGGRPAKNERWLMKGEPVTVVKTYKYLGVTMSGGLSMEHHFRDKGPAAIHSVSALWGSFYANNKVPLEAKYKVFDATASATVLYAAQVWGHRRYEGVEQCQFFFLRRVFGLPASAPHYIMLLETGRGTMFLRSLGLHAVFIQKVLKQPNTRLTKLIAKEVIGLNISWAADWIELAGQMGGRWDWGQDVPTLKRSFVDLQERLGTAEREGWVRRASLSAWHNHYYMVQRNTVAPPEYLNTPLMSVLRWCFKARTGLMYLNCVRWRSGQQLLCALCNLKENEDVLHFLATCPILAEIRKKWFGCARMSSEECRAMLCDNKCYSDLASYCRESWMYRWSLIREFNY</sequence>
<keyword evidence="2" id="KW-0808">Transferase</keyword>
<reference evidence="2" key="2">
    <citation type="submission" date="2014-07" db="EMBL/GenBank/DDBJ databases">
        <authorList>
            <person name="Hull J."/>
        </authorList>
    </citation>
    <scope>NUCLEOTIDE SEQUENCE</scope>
</reference>
<dbReference type="Pfam" id="PF00078">
    <property type="entry name" value="RVT_1"/>
    <property type="match status" value="1"/>
</dbReference>
<feature type="domain" description="Reverse transcriptase" evidence="1">
    <location>
        <begin position="525"/>
        <end position="797"/>
    </location>
</feature>
<dbReference type="InterPro" id="IPR000477">
    <property type="entry name" value="RT_dom"/>
</dbReference>
<organism evidence="2">
    <name type="scientific">Lygus hesperus</name>
    <name type="common">Western plant bug</name>
    <dbReference type="NCBI Taxonomy" id="30085"/>
    <lineage>
        <taxon>Eukaryota</taxon>
        <taxon>Metazoa</taxon>
        <taxon>Ecdysozoa</taxon>
        <taxon>Arthropoda</taxon>
        <taxon>Hexapoda</taxon>
        <taxon>Insecta</taxon>
        <taxon>Pterygota</taxon>
        <taxon>Neoptera</taxon>
        <taxon>Paraneoptera</taxon>
        <taxon>Hemiptera</taxon>
        <taxon>Heteroptera</taxon>
        <taxon>Panheteroptera</taxon>
        <taxon>Cimicomorpha</taxon>
        <taxon>Miridae</taxon>
        <taxon>Mirini</taxon>
        <taxon>Lygus</taxon>
    </lineage>
</organism>
<dbReference type="InterPro" id="IPR043502">
    <property type="entry name" value="DNA/RNA_pol_sf"/>
</dbReference>
<keyword evidence="2" id="KW-0695">RNA-directed DNA polymerase</keyword>
<dbReference type="Gene3D" id="3.60.10.10">
    <property type="entry name" value="Endonuclease/exonuclease/phosphatase"/>
    <property type="match status" value="1"/>
</dbReference>
<gene>
    <name evidence="2" type="primary">pol_88</name>
    <name evidence="2" type="ORF">CM83_31643</name>
</gene>
<dbReference type="PANTHER" id="PTHR47027:SF20">
    <property type="entry name" value="REVERSE TRANSCRIPTASE-LIKE PROTEIN WITH RNA-DIRECTED DNA POLYMERASE DOMAIN"/>
    <property type="match status" value="1"/>
</dbReference>
<evidence type="ECO:0000313" key="2">
    <source>
        <dbReference type="EMBL" id="JAG39629.1"/>
    </source>
</evidence>
<dbReference type="EMBL" id="GBHO01003975">
    <property type="protein sequence ID" value="JAG39629.1"/>
    <property type="molecule type" value="Transcribed_RNA"/>
</dbReference>